<accession>A0AAW0RXH6</accession>
<evidence type="ECO:0000256" key="1">
    <source>
        <dbReference type="SAM" id="MobiDB-lite"/>
    </source>
</evidence>
<sequence>MSRRGPGSSHGAHICLEVVTHPNTGVPSDLSFQPAHNLAVSHLRRRTAASSRPGSNAATPQAPPKVSPDVYDLRLLHFDIRRRRVENYLQTKNIPSVLQHLNVGGVVGH</sequence>
<evidence type="ECO:0000313" key="2">
    <source>
        <dbReference type="EMBL" id="KAK8146760.1"/>
    </source>
</evidence>
<organism evidence="2 3">
    <name type="scientific">Beauveria asiatica</name>
    <dbReference type="NCBI Taxonomy" id="1069075"/>
    <lineage>
        <taxon>Eukaryota</taxon>
        <taxon>Fungi</taxon>
        <taxon>Dikarya</taxon>
        <taxon>Ascomycota</taxon>
        <taxon>Pezizomycotina</taxon>
        <taxon>Sordariomycetes</taxon>
        <taxon>Hypocreomycetidae</taxon>
        <taxon>Hypocreales</taxon>
        <taxon>Cordycipitaceae</taxon>
        <taxon>Beauveria</taxon>
    </lineage>
</organism>
<comment type="caution">
    <text evidence="2">The sequence shown here is derived from an EMBL/GenBank/DDBJ whole genome shotgun (WGS) entry which is preliminary data.</text>
</comment>
<reference evidence="2 3" key="1">
    <citation type="submission" date="2020-02" db="EMBL/GenBank/DDBJ databases">
        <title>Comparative genomics of the hypocrealean fungal genus Beauvera.</title>
        <authorList>
            <person name="Showalter D.N."/>
            <person name="Bushley K.E."/>
            <person name="Rehner S.A."/>
        </authorList>
    </citation>
    <scope>NUCLEOTIDE SEQUENCE [LARGE SCALE GENOMIC DNA]</scope>
    <source>
        <strain evidence="2 3">ARSEF4384</strain>
    </source>
</reference>
<keyword evidence="3" id="KW-1185">Reference proteome</keyword>
<feature type="region of interest" description="Disordered" evidence="1">
    <location>
        <begin position="44"/>
        <end position="67"/>
    </location>
</feature>
<feature type="compositionally biased region" description="Polar residues" evidence="1">
    <location>
        <begin position="48"/>
        <end position="59"/>
    </location>
</feature>
<protein>
    <submittedName>
        <fullName evidence="2">Uncharacterized protein</fullName>
    </submittedName>
</protein>
<proteinExistence type="predicted"/>
<gene>
    <name evidence="2" type="ORF">G3M48_002644</name>
</gene>
<dbReference type="EMBL" id="JAAHCF010000190">
    <property type="protein sequence ID" value="KAK8146760.1"/>
    <property type="molecule type" value="Genomic_DNA"/>
</dbReference>
<dbReference type="Proteomes" id="UP001397290">
    <property type="component" value="Unassembled WGS sequence"/>
</dbReference>
<name>A0AAW0RXH6_9HYPO</name>
<evidence type="ECO:0000313" key="3">
    <source>
        <dbReference type="Proteomes" id="UP001397290"/>
    </source>
</evidence>
<dbReference type="AlphaFoldDB" id="A0AAW0RXH6"/>